<reference evidence="3" key="2">
    <citation type="submission" date="2023-06" db="EMBL/GenBank/DDBJ databases">
        <authorList>
            <consortium name="Lawrence Berkeley National Laboratory"/>
            <person name="Haridas S."/>
            <person name="Hensen N."/>
            <person name="Bonometti L."/>
            <person name="Westerberg I."/>
            <person name="Brannstrom I.O."/>
            <person name="Guillou S."/>
            <person name="Cros-Aarteil S."/>
            <person name="Calhoun S."/>
            <person name="Kuo A."/>
            <person name="Mondo S."/>
            <person name="Pangilinan J."/>
            <person name="Riley R."/>
            <person name="LaButti K."/>
            <person name="Andreopoulos B."/>
            <person name="Lipzen A."/>
            <person name="Chen C."/>
            <person name="Yanf M."/>
            <person name="Daum C."/>
            <person name="Ng V."/>
            <person name="Clum A."/>
            <person name="Steindorff A."/>
            <person name="Ohm R."/>
            <person name="Martin F."/>
            <person name="Silar P."/>
            <person name="Natvig D."/>
            <person name="Lalanne C."/>
            <person name="Gautier V."/>
            <person name="Ament-velasquez S.L."/>
            <person name="Kruys A."/>
            <person name="Hutchinson M.I."/>
            <person name="Powell A.J."/>
            <person name="Barry K."/>
            <person name="Miller A.N."/>
            <person name="Grigoriev I.V."/>
            <person name="Debuchy R."/>
            <person name="Gladieux P."/>
            <person name="Thoren M.H."/>
            <person name="Johannesson H."/>
        </authorList>
    </citation>
    <scope>NUCLEOTIDE SEQUENCE</scope>
    <source>
        <strain evidence="3">CBS 232.78</strain>
    </source>
</reference>
<dbReference type="Pfam" id="PF09362">
    <property type="entry name" value="DUF1996"/>
    <property type="match status" value="1"/>
</dbReference>
<evidence type="ECO:0000313" key="4">
    <source>
        <dbReference type="Proteomes" id="UP001285441"/>
    </source>
</evidence>
<sequence>MHWNRLATSLALAASGAEALLRFSCSQLVVERLDPLVNPGSAPSPHLHQIVGGNAFNITMDPKTPPPSQATCTTCTFADDFSNYWTAVLYFKARNGSYHKVPQKPNSGFEQANSGMTIYYIPYIGNTKSTVTAFKPGFRMLVGNHASRTKEETSQYRQLTYTCLETIMTRTGETLDMPNKPCKVGIMANVRFPTCWDGKNLDSPDHKSHIAYPATGTFENNGPCPATHPVKIPQLFFEVIWDTSKFNDKSLWPTDGSQPFVWSQGDATGFGNHGDYVFGWKDDALQKAMDTNCNINCPQLKTQTIAAGNKCSRAVQVNEKVDGWLDAIPGMSPGMEGMSK</sequence>
<organism evidence="3 4">
    <name type="scientific">Podospora didyma</name>
    <dbReference type="NCBI Taxonomy" id="330526"/>
    <lineage>
        <taxon>Eukaryota</taxon>
        <taxon>Fungi</taxon>
        <taxon>Dikarya</taxon>
        <taxon>Ascomycota</taxon>
        <taxon>Pezizomycotina</taxon>
        <taxon>Sordariomycetes</taxon>
        <taxon>Sordariomycetidae</taxon>
        <taxon>Sordariales</taxon>
        <taxon>Podosporaceae</taxon>
        <taxon>Podospora</taxon>
    </lineage>
</organism>
<feature type="signal peptide" evidence="1">
    <location>
        <begin position="1"/>
        <end position="19"/>
    </location>
</feature>
<accession>A0AAE0NNY0</accession>
<dbReference type="PANTHER" id="PTHR43662">
    <property type="match status" value="1"/>
</dbReference>
<evidence type="ECO:0000256" key="1">
    <source>
        <dbReference type="SAM" id="SignalP"/>
    </source>
</evidence>
<keyword evidence="4" id="KW-1185">Reference proteome</keyword>
<proteinExistence type="predicted"/>
<keyword evidence="1" id="KW-0732">Signal</keyword>
<dbReference type="Proteomes" id="UP001285441">
    <property type="component" value="Unassembled WGS sequence"/>
</dbReference>
<name>A0AAE0NNY0_9PEZI</name>
<feature type="domain" description="DUF1996" evidence="2">
    <location>
        <begin position="34"/>
        <end position="280"/>
    </location>
</feature>
<reference evidence="3" key="1">
    <citation type="journal article" date="2023" name="Mol. Phylogenet. Evol.">
        <title>Genome-scale phylogeny and comparative genomics of the fungal order Sordariales.</title>
        <authorList>
            <person name="Hensen N."/>
            <person name="Bonometti L."/>
            <person name="Westerberg I."/>
            <person name="Brannstrom I.O."/>
            <person name="Guillou S."/>
            <person name="Cros-Aarteil S."/>
            <person name="Calhoun S."/>
            <person name="Haridas S."/>
            <person name="Kuo A."/>
            <person name="Mondo S."/>
            <person name="Pangilinan J."/>
            <person name="Riley R."/>
            <person name="LaButti K."/>
            <person name="Andreopoulos B."/>
            <person name="Lipzen A."/>
            <person name="Chen C."/>
            <person name="Yan M."/>
            <person name="Daum C."/>
            <person name="Ng V."/>
            <person name="Clum A."/>
            <person name="Steindorff A."/>
            <person name="Ohm R.A."/>
            <person name="Martin F."/>
            <person name="Silar P."/>
            <person name="Natvig D.O."/>
            <person name="Lalanne C."/>
            <person name="Gautier V."/>
            <person name="Ament-Velasquez S.L."/>
            <person name="Kruys A."/>
            <person name="Hutchinson M.I."/>
            <person name="Powell A.J."/>
            <person name="Barry K."/>
            <person name="Miller A.N."/>
            <person name="Grigoriev I.V."/>
            <person name="Debuchy R."/>
            <person name="Gladieux P."/>
            <person name="Hiltunen Thoren M."/>
            <person name="Johannesson H."/>
        </authorList>
    </citation>
    <scope>NUCLEOTIDE SEQUENCE</scope>
    <source>
        <strain evidence="3">CBS 232.78</strain>
    </source>
</reference>
<dbReference type="PANTHER" id="PTHR43662:SF13">
    <property type="entry name" value="DUF1996 DOMAIN-CONTAINING PROTEIN"/>
    <property type="match status" value="1"/>
</dbReference>
<feature type="chain" id="PRO_5042113360" description="DUF1996 domain-containing protein" evidence="1">
    <location>
        <begin position="20"/>
        <end position="340"/>
    </location>
</feature>
<dbReference type="EMBL" id="JAULSW010000004">
    <property type="protein sequence ID" value="KAK3384869.1"/>
    <property type="molecule type" value="Genomic_DNA"/>
</dbReference>
<dbReference type="InterPro" id="IPR018535">
    <property type="entry name" value="DUF1996"/>
</dbReference>
<comment type="caution">
    <text evidence="3">The sequence shown here is derived from an EMBL/GenBank/DDBJ whole genome shotgun (WGS) entry which is preliminary data.</text>
</comment>
<protein>
    <recommendedName>
        <fullName evidence="2">DUF1996 domain-containing protein</fullName>
    </recommendedName>
</protein>
<evidence type="ECO:0000259" key="2">
    <source>
        <dbReference type="Pfam" id="PF09362"/>
    </source>
</evidence>
<dbReference type="AlphaFoldDB" id="A0AAE0NNY0"/>
<evidence type="ECO:0000313" key="3">
    <source>
        <dbReference type="EMBL" id="KAK3384869.1"/>
    </source>
</evidence>
<gene>
    <name evidence="3" type="ORF">B0H63DRAFT_509827</name>
</gene>